<reference evidence="1 2" key="1">
    <citation type="submission" date="2023-10" db="EMBL/GenBank/DDBJ databases">
        <title>Virgibacillus halophilus 5B73C genome.</title>
        <authorList>
            <person name="Miliotis G."/>
            <person name="Sengupta P."/>
            <person name="Hameed A."/>
            <person name="Chuvochina M."/>
            <person name="Mcdonagh F."/>
            <person name="Simpson A.C."/>
            <person name="Singh N.K."/>
            <person name="Rekha P.D."/>
            <person name="Raman K."/>
            <person name="Hugenholtz P."/>
            <person name="Venkateswaran K."/>
        </authorList>
    </citation>
    <scope>NUCLEOTIDE SEQUENCE [LARGE SCALE GENOMIC DNA]</scope>
    <source>
        <strain evidence="1 2">5B73C</strain>
    </source>
</reference>
<protein>
    <recommendedName>
        <fullName evidence="3">Fusaric acid resistance protein-like</fullName>
    </recommendedName>
</protein>
<evidence type="ECO:0000313" key="2">
    <source>
        <dbReference type="Proteomes" id="UP001281447"/>
    </source>
</evidence>
<gene>
    <name evidence="1" type="ORF">RWE15_01800</name>
</gene>
<comment type="caution">
    <text evidence="1">The sequence shown here is derived from an EMBL/GenBank/DDBJ whole genome shotgun (WGS) entry which is preliminary data.</text>
</comment>
<proteinExistence type="predicted"/>
<accession>A0ABU5C256</accession>
<dbReference type="Proteomes" id="UP001281447">
    <property type="component" value="Unassembled WGS sequence"/>
</dbReference>
<sequence length="177" mass="20518">MLFLIRLGTTTTGLLVSTMVNMFILPPDYMKEISQQADKNCKSTANTISHVFQYILRQGENVQVDIQDIENLNQKLRQTETLIQFEKDEVRFHPLLGTKKTVFTDVEKRLHHLRLIHYHLENLVNTPIRKLSWNEQERRIVLKAAEGLAVSIANPDSYHAARHQTQLERLTKLFLGG</sequence>
<organism evidence="1 2">
    <name type="scientific">Tigheibacillus halophilus</name>
    <dbReference type="NCBI Taxonomy" id="361280"/>
    <lineage>
        <taxon>Bacteria</taxon>
        <taxon>Bacillati</taxon>
        <taxon>Bacillota</taxon>
        <taxon>Bacilli</taxon>
        <taxon>Bacillales</taxon>
        <taxon>Bacillaceae</taxon>
        <taxon>Tigheibacillus</taxon>
    </lineage>
</organism>
<evidence type="ECO:0008006" key="3">
    <source>
        <dbReference type="Google" id="ProtNLM"/>
    </source>
</evidence>
<keyword evidence="2" id="KW-1185">Reference proteome</keyword>
<evidence type="ECO:0000313" key="1">
    <source>
        <dbReference type="EMBL" id="MDY0393389.1"/>
    </source>
</evidence>
<dbReference type="EMBL" id="JAWDIP010000003">
    <property type="protein sequence ID" value="MDY0393389.1"/>
    <property type="molecule type" value="Genomic_DNA"/>
</dbReference>
<name>A0ABU5C256_9BACI</name>